<dbReference type="Proteomes" id="UP000023152">
    <property type="component" value="Unassembled WGS sequence"/>
</dbReference>
<keyword evidence="2" id="KW-1185">Reference proteome</keyword>
<evidence type="ECO:0000313" key="2">
    <source>
        <dbReference type="Proteomes" id="UP000023152"/>
    </source>
</evidence>
<accession>X6LFJ6</accession>
<feature type="non-terminal residue" evidence="1">
    <location>
        <position position="140"/>
    </location>
</feature>
<dbReference type="EMBL" id="ASPP01041813">
    <property type="protein sequence ID" value="ETO00151.1"/>
    <property type="molecule type" value="Genomic_DNA"/>
</dbReference>
<reference evidence="1 2" key="1">
    <citation type="journal article" date="2013" name="Curr. Biol.">
        <title>The Genome of the Foraminiferan Reticulomyxa filosa.</title>
        <authorList>
            <person name="Glockner G."/>
            <person name="Hulsmann N."/>
            <person name="Schleicher M."/>
            <person name="Noegel A.A."/>
            <person name="Eichinger L."/>
            <person name="Gallinger C."/>
            <person name="Pawlowski J."/>
            <person name="Sierra R."/>
            <person name="Euteneuer U."/>
            <person name="Pillet L."/>
            <person name="Moustafa A."/>
            <person name="Platzer M."/>
            <person name="Groth M."/>
            <person name="Szafranski K."/>
            <person name="Schliwa M."/>
        </authorList>
    </citation>
    <scope>NUCLEOTIDE SEQUENCE [LARGE SCALE GENOMIC DNA]</scope>
</reference>
<organism evidence="1 2">
    <name type="scientific">Reticulomyxa filosa</name>
    <dbReference type="NCBI Taxonomy" id="46433"/>
    <lineage>
        <taxon>Eukaryota</taxon>
        <taxon>Sar</taxon>
        <taxon>Rhizaria</taxon>
        <taxon>Retaria</taxon>
        <taxon>Foraminifera</taxon>
        <taxon>Monothalamids</taxon>
        <taxon>Reticulomyxidae</taxon>
        <taxon>Reticulomyxa</taxon>
    </lineage>
</organism>
<evidence type="ECO:0000313" key="1">
    <source>
        <dbReference type="EMBL" id="ETO00151.1"/>
    </source>
</evidence>
<name>X6LFJ6_RETFI</name>
<comment type="caution">
    <text evidence="1">The sequence shown here is derived from an EMBL/GenBank/DDBJ whole genome shotgun (WGS) entry which is preliminary data.</text>
</comment>
<sequence>MTTEPTKQNKKCQLEKLPTVVFTFADLSNIVVNQKIPIKLSRDLRKNIGKPYEQLLKMTYPSTITKSNKLVLRLNRNSNMDKVQDTVNDINAALSGKHIICHVSDSKFKAKEVVVKGICPEEDIADIQSELENEDHEIRI</sequence>
<protein>
    <submittedName>
        <fullName evidence="1">Uncharacterized protein</fullName>
    </submittedName>
</protein>
<proteinExistence type="predicted"/>
<gene>
    <name evidence="1" type="ORF">RFI_37308</name>
</gene>
<dbReference type="AlphaFoldDB" id="X6LFJ6"/>